<reference evidence="3 4" key="1">
    <citation type="submission" date="2024-01" db="EMBL/GenBank/DDBJ databases">
        <title>The genome of the rayed Mediterranean limpet Patella caerulea (Linnaeus, 1758).</title>
        <authorList>
            <person name="Anh-Thu Weber A."/>
            <person name="Halstead-Nussloch G."/>
        </authorList>
    </citation>
    <scope>NUCLEOTIDE SEQUENCE [LARGE SCALE GENOMIC DNA]</scope>
    <source>
        <strain evidence="3">AATW-2023a</strain>
        <tissue evidence="3">Whole specimen</tissue>
    </source>
</reference>
<accession>A0AAN8GB53</accession>
<evidence type="ECO:0000313" key="4">
    <source>
        <dbReference type="Proteomes" id="UP001347796"/>
    </source>
</evidence>
<keyword evidence="4" id="KW-1185">Reference proteome</keyword>
<dbReference type="Proteomes" id="UP001347796">
    <property type="component" value="Unassembled WGS sequence"/>
</dbReference>
<comment type="caution">
    <text evidence="3">The sequence shown here is derived from an EMBL/GenBank/DDBJ whole genome shotgun (WGS) entry which is preliminary data.</text>
</comment>
<feature type="compositionally biased region" description="Polar residues" evidence="1">
    <location>
        <begin position="133"/>
        <end position="160"/>
    </location>
</feature>
<keyword evidence="2" id="KW-0472">Membrane</keyword>
<name>A0AAN8GB53_PATCE</name>
<feature type="compositionally biased region" description="Low complexity" evidence="1">
    <location>
        <begin position="41"/>
        <end position="53"/>
    </location>
</feature>
<sequence>MYRGMLIRVFFITVFVYTYCVGLSTANSTSIESSLVDNSDDPSASSSPTGSSLLDLSITATDSRIIDEVTTFMENSLESSYTTSESGLSNSGESNSPLESDSTVPLDNSSISPTMTLQSPVSSTPVPTSNNVLPSSDAATNMHPSTQDVDTATRTSAGISGSNFENTPLLQTVGSLSTRVISNSRLDLGSTELNVVPTESAVATSENGLSILETSYSLLDSGRTILNVLPSESSISTSPPNNPSISPTMTSSPVPTSSKILTSTAFPTVSPTTPTPVSKYPTEKPNLEKAYFDVELEITMDMNKEDFDEKNFNKFMIDLILEQCEICRTFILKNVSSRSGSVIVQGIVEVMADGVVKNKTESVKTLTQLTEYINTTKYMNTSMTYTGDSSHFVKLFADVCKAVGTVCSNWTYTCQENTCRSRCGNVSCGAHGICEFTKEILICRCSSDDIYNYYGDKCENSNIKWEILVSITVAVGVVLLIILTIAFICYCQRKKRMSQQEKGTENMSVHSVSSGVPDIPLQDKGDQEENELYDGRYFGKRYPNPLNQPSNYGYPITLGPPRGDYLDIKERESRHSSVSSAYQSKFGHINPHADYRIKRPQLVLRPGKGPGLGLR</sequence>
<feature type="compositionally biased region" description="Low complexity" evidence="1">
    <location>
        <begin position="84"/>
        <end position="100"/>
    </location>
</feature>
<keyword evidence="2" id="KW-1133">Transmembrane helix</keyword>
<feature type="compositionally biased region" description="Polar residues" evidence="1">
    <location>
        <begin position="505"/>
        <end position="514"/>
    </location>
</feature>
<evidence type="ECO:0000313" key="3">
    <source>
        <dbReference type="EMBL" id="KAK6165776.1"/>
    </source>
</evidence>
<feature type="compositionally biased region" description="Polar residues" evidence="1">
    <location>
        <begin position="101"/>
        <end position="118"/>
    </location>
</feature>
<keyword evidence="2" id="KW-0812">Transmembrane</keyword>
<feature type="region of interest" description="Disordered" evidence="1">
    <location>
        <begin position="231"/>
        <end position="257"/>
    </location>
</feature>
<dbReference type="AlphaFoldDB" id="A0AAN8GB53"/>
<evidence type="ECO:0000256" key="1">
    <source>
        <dbReference type="SAM" id="MobiDB-lite"/>
    </source>
</evidence>
<feature type="compositionally biased region" description="Low complexity" evidence="1">
    <location>
        <begin position="119"/>
        <end position="132"/>
    </location>
</feature>
<feature type="region of interest" description="Disordered" evidence="1">
    <location>
        <begin position="78"/>
        <end position="160"/>
    </location>
</feature>
<organism evidence="3 4">
    <name type="scientific">Patella caerulea</name>
    <name type="common">Rayed Mediterranean limpet</name>
    <dbReference type="NCBI Taxonomy" id="87958"/>
    <lineage>
        <taxon>Eukaryota</taxon>
        <taxon>Metazoa</taxon>
        <taxon>Spiralia</taxon>
        <taxon>Lophotrochozoa</taxon>
        <taxon>Mollusca</taxon>
        <taxon>Gastropoda</taxon>
        <taxon>Patellogastropoda</taxon>
        <taxon>Patelloidea</taxon>
        <taxon>Patellidae</taxon>
        <taxon>Patella</taxon>
    </lineage>
</organism>
<feature type="region of interest" description="Disordered" evidence="1">
    <location>
        <begin position="33"/>
        <end position="53"/>
    </location>
</feature>
<protein>
    <submittedName>
        <fullName evidence="3">Uncharacterized protein</fullName>
    </submittedName>
</protein>
<feature type="region of interest" description="Disordered" evidence="1">
    <location>
        <begin position="502"/>
        <end position="525"/>
    </location>
</feature>
<proteinExistence type="predicted"/>
<gene>
    <name evidence="3" type="ORF">SNE40_022630</name>
</gene>
<feature type="transmembrane region" description="Helical" evidence="2">
    <location>
        <begin position="467"/>
        <end position="490"/>
    </location>
</feature>
<dbReference type="EMBL" id="JAZGQO010000021">
    <property type="protein sequence ID" value="KAK6165776.1"/>
    <property type="molecule type" value="Genomic_DNA"/>
</dbReference>
<evidence type="ECO:0000256" key="2">
    <source>
        <dbReference type="SAM" id="Phobius"/>
    </source>
</evidence>